<feature type="compositionally biased region" description="Low complexity" evidence="1">
    <location>
        <begin position="44"/>
        <end position="54"/>
    </location>
</feature>
<organism evidence="2 3">
    <name type="scientific">Pseudonocardia hydrocarbonoxydans</name>
    <dbReference type="NCBI Taxonomy" id="76726"/>
    <lineage>
        <taxon>Bacteria</taxon>
        <taxon>Bacillati</taxon>
        <taxon>Actinomycetota</taxon>
        <taxon>Actinomycetes</taxon>
        <taxon>Pseudonocardiales</taxon>
        <taxon>Pseudonocardiaceae</taxon>
        <taxon>Pseudonocardia</taxon>
    </lineage>
</organism>
<dbReference type="AlphaFoldDB" id="A0A4Y3WQV2"/>
<accession>A0A4Y3WQV2</accession>
<comment type="caution">
    <text evidence="2">The sequence shown here is derived from an EMBL/GenBank/DDBJ whole genome shotgun (WGS) entry which is preliminary data.</text>
</comment>
<name>A0A4Y3WQV2_9PSEU</name>
<feature type="region of interest" description="Disordered" evidence="1">
    <location>
        <begin position="1"/>
        <end position="67"/>
    </location>
</feature>
<keyword evidence="3" id="KW-1185">Reference proteome</keyword>
<reference evidence="2 3" key="1">
    <citation type="submission" date="2019-06" db="EMBL/GenBank/DDBJ databases">
        <title>Whole genome shotgun sequence of Pseudonocardia hydrocarbonoxydans NBRC 14498.</title>
        <authorList>
            <person name="Hosoyama A."/>
            <person name="Uohara A."/>
            <person name="Ohji S."/>
            <person name="Ichikawa N."/>
        </authorList>
    </citation>
    <scope>NUCLEOTIDE SEQUENCE [LARGE SCALE GENOMIC DNA]</scope>
    <source>
        <strain evidence="2 3">NBRC 14498</strain>
    </source>
</reference>
<sequence length="67" mass="7047">MSSPEDRARTRAEPLPEEAAAETGDEDREAGAAAILAESEQRLAQAADADAPADAADEHRTTPETSR</sequence>
<dbReference type="Proteomes" id="UP000320338">
    <property type="component" value="Unassembled WGS sequence"/>
</dbReference>
<protein>
    <submittedName>
        <fullName evidence="2">Uncharacterized protein</fullName>
    </submittedName>
</protein>
<feature type="compositionally biased region" description="Basic and acidic residues" evidence="1">
    <location>
        <begin position="1"/>
        <end position="14"/>
    </location>
</feature>
<feature type="compositionally biased region" description="Basic and acidic residues" evidence="1">
    <location>
        <begin position="56"/>
        <end position="67"/>
    </location>
</feature>
<feature type="compositionally biased region" description="Acidic residues" evidence="1">
    <location>
        <begin position="15"/>
        <end position="28"/>
    </location>
</feature>
<gene>
    <name evidence="2" type="ORF">PHY01_34980</name>
</gene>
<dbReference type="RefSeq" id="WP_141279959.1">
    <property type="nucleotide sequence ID" value="NZ_BAAARZ010000009.1"/>
</dbReference>
<evidence type="ECO:0000313" key="3">
    <source>
        <dbReference type="Proteomes" id="UP000320338"/>
    </source>
</evidence>
<evidence type="ECO:0000256" key="1">
    <source>
        <dbReference type="SAM" id="MobiDB-lite"/>
    </source>
</evidence>
<proteinExistence type="predicted"/>
<dbReference type="EMBL" id="BJNG01000030">
    <property type="protein sequence ID" value="GEC21215.1"/>
    <property type="molecule type" value="Genomic_DNA"/>
</dbReference>
<evidence type="ECO:0000313" key="2">
    <source>
        <dbReference type="EMBL" id="GEC21215.1"/>
    </source>
</evidence>